<gene>
    <name evidence="1" type="ORF">ACFO0P_15380</name>
</gene>
<evidence type="ECO:0000313" key="2">
    <source>
        <dbReference type="Proteomes" id="UP001595939"/>
    </source>
</evidence>
<proteinExistence type="predicted"/>
<dbReference type="EMBL" id="JBHSEG010000008">
    <property type="protein sequence ID" value="MFC4455159.1"/>
    <property type="molecule type" value="Genomic_DNA"/>
</dbReference>
<comment type="caution">
    <text evidence="1">The sequence shown here is derived from an EMBL/GenBank/DDBJ whole genome shotgun (WGS) entry which is preliminary data.</text>
</comment>
<name>A0ABV8Y867_9DEIO</name>
<accession>A0ABV8Y867</accession>
<keyword evidence="2" id="KW-1185">Reference proteome</keyword>
<protein>
    <submittedName>
        <fullName evidence="1">Uncharacterized protein</fullName>
    </submittedName>
</protein>
<organism evidence="1 2">
    <name type="scientific">Deinococcus sonorensis</name>
    <dbReference type="NCBI Taxonomy" id="309891"/>
    <lineage>
        <taxon>Bacteria</taxon>
        <taxon>Thermotogati</taxon>
        <taxon>Deinococcota</taxon>
        <taxon>Deinococci</taxon>
        <taxon>Deinococcales</taxon>
        <taxon>Deinococcaceae</taxon>
        <taxon>Deinococcus</taxon>
    </lineage>
</organism>
<reference evidence="2" key="1">
    <citation type="journal article" date="2019" name="Int. J. Syst. Evol. Microbiol.">
        <title>The Global Catalogue of Microorganisms (GCM) 10K type strain sequencing project: providing services to taxonomists for standard genome sequencing and annotation.</title>
        <authorList>
            <consortium name="The Broad Institute Genomics Platform"/>
            <consortium name="The Broad Institute Genome Sequencing Center for Infectious Disease"/>
            <person name="Wu L."/>
            <person name="Ma J."/>
        </authorList>
    </citation>
    <scope>NUCLEOTIDE SEQUENCE [LARGE SCALE GENOMIC DNA]</scope>
    <source>
        <strain evidence="2">CCUG 39970</strain>
    </source>
</reference>
<sequence>MQTATVGNAAKILGERQETVVVDGTAADEFLELKLQMMAEYRPLSTSDALSVLHALRAAPDAEREALRQLLHNSTLPIVLAIAAKKATRFMGGLLEAYASLLTTSYELTLSWQGVDVGWDEYLTRSLTRQVEDLAADADGRPSARGQRIFEIAVRDLEADGTPYDPAAVLEQVAAFYAAKGSELAQYWTLKHVQSLHQRTLVQKALSIELSTDDDKGSLGDTLAVEEREIPPHLQRALEAMYRSLREEKAQDGRLLNTVVYHLIQHEPDALQQLLQATRSPIKGALPVWCDLHQLDVKDGRRIAELALSIDQHWQA</sequence>
<evidence type="ECO:0000313" key="1">
    <source>
        <dbReference type="EMBL" id="MFC4455159.1"/>
    </source>
</evidence>
<dbReference type="RefSeq" id="WP_380129877.1">
    <property type="nucleotide sequence ID" value="NZ_JBHSEG010000008.1"/>
</dbReference>
<dbReference type="Proteomes" id="UP001595939">
    <property type="component" value="Unassembled WGS sequence"/>
</dbReference>